<dbReference type="RefSeq" id="WP_249867723.1">
    <property type="nucleotide sequence ID" value="NZ_JAMGBC010000001.1"/>
</dbReference>
<accession>A0ABT0REW5</accession>
<gene>
    <name evidence="2" type="ORF">LZ519_05570</name>
</gene>
<sequence>MGSWEDRYWTSRDGLKLHYRDYAGPADRPPVLCLHGLTRNARDFENIGERLAGEWRVLAVDFRGRGGSDHDPQSSRYMPPVYAADVLQLLDELAIGEAVFIGTSLGGIVTMIVAGFAPQRIAGALLNDVGPELNRPGLDRIASYVGQQLLFRDWDEAAQQFAAKYQDVHPGYDRDDWIRYSKRVARQTGRGIELDYDMAIAEPFRQMDPNTAAAVDAWPLFRALDGKPLVILRGEHSDLFPPSAAQKMLEAVPSAELVTVANVGHAPDFDEPESIAAVDRLLDRVLKR</sequence>
<dbReference type="Gene3D" id="3.40.50.1820">
    <property type="entry name" value="alpha/beta hydrolase"/>
    <property type="match status" value="1"/>
</dbReference>
<name>A0ABT0REW5_9SPHN</name>
<keyword evidence="2" id="KW-0378">Hydrolase</keyword>
<dbReference type="EMBL" id="JAMGBC010000001">
    <property type="protein sequence ID" value="MCL6678786.1"/>
    <property type="molecule type" value="Genomic_DNA"/>
</dbReference>
<organism evidence="2 3">
    <name type="scientific">Sphingomonas anseongensis</name>
    <dbReference type="NCBI Taxonomy" id="2908207"/>
    <lineage>
        <taxon>Bacteria</taxon>
        <taxon>Pseudomonadati</taxon>
        <taxon>Pseudomonadota</taxon>
        <taxon>Alphaproteobacteria</taxon>
        <taxon>Sphingomonadales</taxon>
        <taxon>Sphingomonadaceae</taxon>
        <taxon>Sphingomonas</taxon>
    </lineage>
</organism>
<dbReference type="SUPFAM" id="SSF53474">
    <property type="entry name" value="alpha/beta-Hydrolases"/>
    <property type="match status" value="1"/>
</dbReference>
<proteinExistence type="predicted"/>
<dbReference type="PANTHER" id="PTHR43798">
    <property type="entry name" value="MONOACYLGLYCEROL LIPASE"/>
    <property type="match status" value="1"/>
</dbReference>
<comment type="caution">
    <text evidence="2">The sequence shown here is derived from an EMBL/GenBank/DDBJ whole genome shotgun (WGS) entry which is preliminary data.</text>
</comment>
<keyword evidence="3" id="KW-1185">Reference proteome</keyword>
<protein>
    <submittedName>
        <fullName evidence="2">Alpha/beta hydrolase</fullName>
    </submittedName>
</protein>
<dbReference type="InterPro" id="IPR000073">
    <property type="entry name" value="AB_hydrolase_1"/>
</dbReference>
<dbReference type="Proteomes" id="UP001165343">
    <property type="component" value="Unassembled WGS sequence"/>
</dbReference>
<evidence type="ECO:0000313" key="3">
    <source>
        <dbReference type="Proteomes" id="UP001165343"/>
    </source>
</evidence>
<dbReference type="InterPro" id="IPR050266">
    <property type="entry name" value="AB_hydrolase_sf"/>
</dbReference>
<dbReference type="GO" id="GO:0016787">
    <property type="term" value="F:hydrolase activity"/>
    <property type="evidence" value="ECO:0007669"/>
    <property type="project" value="UniProtKB-KW"/>
</dbReference>
<dbReference type="InterPro" id="IPR029058">
    <property type="entry name" value="AB_hydrolase_fold"/>
</dbReference>
<evidence type="ECO:0000313" key="2">
    <source>
        <dbReference type="EMBL" id="MCL6678786.1"/>
    </source>
</evidence>
<dbReference type="Pfam" id="PF12697">
    <property type="entry name" value="Abhydrolase_6"/>
    <property type="match status" value="1"/>
</dbReference>
<feature type="domain" description="AB hydrolase-1" evidence="1">
    <location>
        <begin position="31"/>
        <end position="277"/>
    </location>
</feature>
<evidence type="ECO:0000259" key="1">
    <source>
        <dbReference type="Pfam" id="PF12697"/>
    </source>
</evidence>
<reference evidence="2" key="1">
    <citation type="submission" date="2022-05" db="EMBL/GenBank/DDBJ databases">
        <authorList>
            <person name="Jo J.-H."/>
            <person name="Im W.-T."/>
        </authorList>
    </citation>
    <scope>NUCLEOTIDE SEQUENCE</scope>
    <source>
        <strain evidence="2">RG327</strain>
    </source>
</reference>